<proteinExistence type="predicted"/>
<reference evidence="2" key="1">
    <citation type="submission" date="2020-02" db="EMBL/GenBank/DDBJ databases">
        <authorList>
            <person name="Meier V. D."/>
        </authorList>
    </citation>
    <scope>NUCLEOTIDE SEQUENCE</scope>
    <source>
        <strain evidence="2">AVDCRST_MAG70</strain>
    </source>
</reference>
<feature type="region of interest" description="Disordered" evidence="1">
    <location>
        <begin position="304"/>
        <end position="328"/>
    </location>
</feature>
<accession>A0A6J4US26</accession>
<name>A0A6J4US26_9BACT</name>
<sequence>MTMGVLRLRSVRRPGPTKRHGGGAEGRDMTPRTRVGRWWRVVAASLLVLTVMTRFSPVALATGSVVVVVTDEAGTPLAGVEVGIYGAVEPDVEGAGTTDVVLVPGETPLVAPVMTGADGTATFGAVPEDVDLFVVQTAPPAGYEDATGPVPLNIAAADAAVPVEVAMVAQQAVGVVEAIVVSAADGTPIPGTTMSVFTLPDPSSGLRGSLVVDATTGPTGIAQFDLPVGSYIVGLTGAPDGFLAPGPAADQQVTVDMAVAGQRDYHALFFEMQPGQAPPPIATTDLGVPVDPVMAEILAESTATVPASTGPATPSESAAASAGTGTQSPAGSATLIITGLVCADAFQFNRTAYYRVQNESPYDPAVREPVEGCRLATEGEVTFAVSDPGDDDPFDDAVVGSGTTEADGRAIVTVPVTRDEQWLLVGQVDRDADSDPFVVLPGERVSLAAFNYVLPSFGNLVVRSRDGETGASVAGGCFALVATDGTVEPFETCDAADDSTDGRTRFVDIPNGVYTVRQTAAAPGFAPAADRTVEVAGRSVETSVEVDALGAIEIWSLTCEGQGVEPELLVGEPIRRAANGDGTDVDPVAATPVADGCVGVAAELVIVPAGPGSAAEMTVRTGDDGRAVAVPIVPVKAGEPHRVESPDGSLAAEVEVEPGAITIVTLLLPPADAP</sequence>
<evidence type="ECO:0000256" key="1">
    <source>
        <dbReference type="SAM" id="MobiDB-lite"/>
    </source>
</evidence>
<feature type="region of interest" description="Disordered" evidence="1">
    <location>
        <begin position="9"/>
        <end position="30"/>
    </location>
</feature>
<dbReference type="AlphaFoldDB" id="A0A6J4US26"/>
<dbReference type="InterPro" id="IPR013783">
    <property type="entry name" value="Ig-like_fold"/>
</dbReference>
<dbReference type="Gene3D" id="2.60.40.10">
    <property type="entry name" value="Immunoglobulins"/>
    <property type="match status" value="2"/>
</dbReference>
<organism evidence="2">
    <name type="scientific">uncultured Thermomicrobiales bacterium</name>
    <dbReference type="NCBI Taxonomy" id="1645740"/>
    <lineage>
        <taxon>Bacteria</taxon>
        <taxon>Pseudomonadati</taxon>
        <taxon>Thermomicrobiota</taxon>
        <taxon>Thermomicrobia</taxon>
        <taxon>Thermomicrobiales</taxon>
        <taxon>environmental samples</taxon>
    </lineage>
</organism>
<dbReference type="EMBL" id="CADCWH010000243">
    <property type="protein sequence ID" value="CAA9559280.1"/>
    <property type="molecule type" value="Genomic_DNA"/>
</dbReference>
<evidence type="ECO:0000313" key="2">
    <source>
        <dbReference type="EMBL" id="CAA9559280.1"/>
    </source>
</evidence>
<feature type="compositionally biased region" description="Basic residues" evidence="1">
    <location>
        <begin position="9"/>
        <end position="21"/>
    </location>
</feature>
<protein>
    <submittedName>
        <fullName evidence="2">Uncharacterized protein</fullName>
    </submittedName>
</protein>
<feature type="compositionally biased region" description="Low complexity" evidence="1">
    <location>
        <begin position="306"/>
        <end position="328"/>
    </location>
</feature>
<gene>
    <name evidence="2" type="ORF">AVDCRST_MAG70-1528</name>
</gene>